<name>A0A6J1TMV2_FRAOC</name>
<dbReference type="Gene3D" id="1.10.238.10">
    <property type="entry name" value="EF-hand"/>
    <property type="match status" value="2"/>
</dbReference>
<proteinExistence type="predicted"/>
<dbReference type="PROSITE" id="PS50222">
    <property type="entry name" value="EF_HAND_2"/>
    <property type="match status" value="1"/>
</dbReference>
<dbReference type="PANTHER" id="PTHR20875">
    <property type="entry name" value="EF-HAND CALCIUM-BINDING DOMAIN-CONTAINING PROTEIN 6-RELATED"/>
    <property type="match status" value="1"/>
</dbReference>
<dbReference type="OrthoDB" id="272072at2759"/>
<accession>A0A6J1TMV2</accession>
<protein>
    <submittedName>
        <fullName evidence="3">Uncharacterized protein LOC113216626</fullName>
    </submittedName>
</protein>
<feature type="domain" description="EF-hand" evidence="1">
    <location>
        <begin position="287"/>
        <end position="322"/>
    </location>
</feature>
<dbReference type="InterPro" id="IPR011992">
    <property type="entry name" value="EF-hand-dom_pair"/>
</dbReference>
<dbReference type="Proteomes" id="UP000504606">
    <property type="component" value="Unplaced"/>
</dbReference>
<gene>
    <name evidence="3" type="primary">LOC113216626</name>
</gene>
<dbReference type="GO" id="GO:0005509">
    <property type="term" value="F:calcium ion binding"/>
    <property type="evidence" value="ECO:0007669"/>
    <property type="project" value="InterPro"/>
</dbReference>
<dbReference type="KEGG" id="foc:113216626"/>
<organism evidence="2 3">
    <name type="scientific">Frankliniella occidentalis</name>
    <name type="common">Western flower thrips</name>
    <name type="synonym">Euthrips occidentalis</name>
    <dbReference type="NCBI Taxonomy" id="133901"/>
    <lineage>
        <taxon>Eukaryota</taxon>
        <taxon>Metazoa</taxon>
        <taxon>Ecdysozoa</taxon>
        <taxon>Arthropoda</taxon>
        <taxon>Hexapoda</taxon>
        <taxon>Insecta</taxon>
        <taxon>Pterygota</taxon>
        <taxon>Neoptera</taxon>
        <taxon>Paraneoptera</taxon>
        <taxon>Thysanoptera</taxon>
        <taxon>Terebrantia</taxon>
        <taxon>Thripoidea</taxon>
        <taxon>Thripidae</taxon>
        <taxon>Frankliniella</taxon>
    </lineage>
</organism>
<dbReference type="InterPro" id="IPR052603">
    <property type="entry name" value="EFCB6"/>
</dbReference>
<reference evidence="3" key="1">
    <citation type="submission" date="2025-08" db="UniProtKB">
        <authorList>
            <consortium name="RefSeq"/>
        </authorList>
    </citation>
    <scope>IDENTIFICATION</scope>
    <source>
        <tissue evidence="3">Whole organism</tissue>
    </source>
</reference>
<evidence type="ECO:0000313" key="3">
    <source>
        <dbReference type="RefSeq" id="XP_026292156.1"/>
    </source>
</evidence>
<dbReference type="AlphaFoldDB" id="A0A6J1TMV2"/>
<keyword evidence="2" id="KW-1185">Reference proteome</keyword>
<dbReference type="RefSeq" id="XP_026292156.1">
    <property type="nucleotide sequence ID" value="XM_026436371.2"/>
</dbReference>
<evidence type="ECO:0000259" key="1">
    <source>
        <dbReference type="PROSITE" id="PS50222"/>
    </source>
</evidence>
<sequence length="726" mass="84493">MRDHKKELTDVWRALNKIRAAVFRVNVDLWKYFKPLDPEGNNLISESNFVGVLSGVLRGEIGLSDQEIAEITDYFRVQDGRILYGQFCSTIHDNIPDFQQNTPLVSGHEWDDPFHVNALSITEERRLKILLTKIATAVNMRKLVLRPYFQDYELLTKNEGVVTVSHFARILDHLRLLVAGVDFQLLLKKFMKSSYTVNYVAFLEVIDRITKTLTEKQMLDVGGDLIARFPTRAISAELPRLPRPEVGNIALDTVFGPQAIFHPVSRPPRDRESLHRVLRRIQQYVWRHRIRVAEFFKDFDPLRCGRVTREQFRRCLDAMGLAGTQRLYLAEPDIDIVTTMYTDPNDDQRVIHTTFTDDIDHVFSPRTLEKTPTFEVDSPGQDVLDVAPPGRLPWLKACVRVVDLCEDAVEQLKHRVHKRRINLRPIFHDYDPLNKGHVSRAQFRQCLVFNSLLPPKEHLYALEQRFSDDMGVDYYRLLREVEPGTLEEPLYEDYFKNRKLVNWKEWNDHPERREKDIVWILAKIKAKVVRERVRIKDAMKDYDSFNHNVVSKEDFERVLNVLNFGLTRTEIATLSHVFGAVKQPGWIDYARFNGVVDEALTVDELQRAPLITPLQHVPPNETNRNFLNYEERALASRALQKLAHKPHPNLEDIFMDYDHEKIGSVTQEQFTKALALRNMLTLLSMPELAAVQKSFGVERGLRDEVDYRAFKKALDIIFANNKKRPV</sequence>
<dbReference type="InterPro" id="IPR002048">
    <property type="entry name" value="EF_hand_dom"/>
</dbReference>
<dbReference type="SUPFAM" id="SSF47473">
    <property type="entry name" value="EF-hand"/>
    <property type="match status" value="2"/>
</dbReference>
<dbReference type="PANTHER" id="PTHR20875:SF0">
    <property type="entry name" value="GH12158P"/>
    <property type="match status" value="1"/>
</dbReference>
<evidence type="ECO:0000313" key="2">
    <source>
        <dbReference type="Proteomes" id="UP000504606"/>
    </source>
</evidence>
<dbReference type="GeneID" id="113216626"/>